<organism evidence="2 3">
    <name type="scientific">Brassica oleracea var. oleracea</name>
    <dbReference type="NCBI Taxonomy" id="109376"/>
    <lineage>
        <taxon>Eukaryota</taxon>
        <taxon>Viridiplantae</taxon>
        <taxon>Streptophyta</taxon>
        <taxon>Embryophyta</taxon>
        <taxon>Tracheophyta</taxon>
        <taxon>Spermatophyta</taxon>
        <taxon>Magnoliopsida</taxon>
        <taxon>eudicotyledons</taxon>
        <taxon>Gunneridae</taxon>
        <taxon>Pentapetalae</taxon>
        <taxon>rosids</taxon>
        <taxon>malvids</taxon>
        <taxon>Brassicales</taxon>
        <taxon>Brassicaceae</taxon>
        <taxon>Brassiceae</taxon>
        <taxon>Brassica</taxon>
    </lineage>
</organism>
<evidence type="ECO:0000313" key="2">
    <source>
        <dbReference type="EnsemblPlants" id="Bo3g153890.1"/>
    </source>
</evidence>
<dbReference type="HOGENOM" id="CLU_2124505_0_0_1"/>
<dbReference type="Proteomes" id="UP000032141">
    <property type="component" value="Chromosome C3"/>
</dbReference>
<sequence>MLSKGDKYTLRSLYDMLKKKARTMTRLERLSIGIAIITDGGVVTTMFGFSEEFKHLVNPTHHDDKDYDIVVQLVQQGYKVKKSEWEQGFEDVYLTKEDIGRQSRTKDTDVQQKL</sequence>
<protein>
    <submittedName>
        <fullName evidence="2">Uncharacterized protein</fullName>
    </submittedName>
</protein>
<keyword evidence="1" id="KW-0812">Transmembrane</keyword>
<evidence type="ECO:0000313" key="3">
    <source>
        <dbReference type="Proteomes" id="UP000032141"/>
    </source>
</evidence>
<feature type="transmembrane region" description="Helical" evidence="1">
    <location>
        <begin position="30"/>
        <end position="49"/>
    </location>
</feature>
<keyword evidence="1" id="KW-0472">Membrane</keyword>
<dbReference type="AlphaFoldDB" id="A0A0D3BJY5"/>
<proteinExistence type="predicted"/>
<keyword evidence="3" id="KW-1185">Reference proteome</keyword>
<reference evidence="2" key="2">
    <citation type="submission" date="2015-03" db="UniProtKB">
        <authorList>
            <consortium name="EnsemblPlants"/>
        </authorList>
    </citation>
    <scope>IDENTIFICATION</scope>
</reference>
<dbReference type="Gramene" id="Bo3g153890.1">
    <property type="protein sequence ID" value="Bo3g153890.1"/>
    <property type="gene ID" value="Bo3g153890"/>
</dbReference>
<name>A0A0D3BJY5_BRAOL</name>
<reference evidence="2 3" key="1">
    <citation type="journal article" date="2014" name="Genome Biol.">
        <title>Transcriptome and methylome profiling reveals relics of genome dominance in the mesopolyploid Brassica oleracea.</title>
        <authorList>
            <person name="Parkin I.A."/>
            <person name="Koh C."/>
            <person name="Tang H."/>
            <person name="Robinson S.J."/>
            <person name="Kagale S."/>
            <person name="Clarke W.E."/>
            <person name="Town C.D."/>
            <person name="Nixon J."/>
            <person name="Krishnakumar V."/>
            <person name="Bidwell S.L."/>
            <person name="Denoeud F."/>
            <person name="Belcram H."/>
            <person name="Links M.G."/>
            <person name="Just J."/>
            <person name="Clarke C."/>
            <person name="Bender T."/>
            <person name="Huebert T."/>
            <person name="Mason A.S."/>
            <person name="Pires J.C."/>
            <person name="Barker G."/>
            <person name="Moore J."/>
            <person name="Walley P.G."/>
            <person name="Manoli S."/>
            <person name="Batley J."/>
            <person name="Edwards D."/>
            <person name="Nelson M.N."/>
            <person name="Wang X."/>
            <person name="Paterson A.H."/>
            <person name="King G."/>
            <person name="Bancroft I."/>
            <person name="Chalhoub B."/>
            <person name="Sharpe A.G."/>
        </authorList>
    </citation>
    <scope>NUCLEOTIDE SEQUENCE</scope>
    <source>
        <strain evidence="2 3">cv. TO1000</strain>
    </source>
</reference>
<evidence type="ECO:0000256" key="1">
    <source>
        <dbReference type="SAM" id="Phobius"/>
    </source>
</evidence>
<dbReference type="EnsemblPlants" id="Bo3g153890.1">
    <property type="protein sequence ID" value="Bo3g153890.1"/>
    <property type="gene ID" value="Bo3g153890"/>
</dbReference>
<keyword evidence="1" id="KW-1133">Transmembrane helix</keyword>
<accession>A0A0D3BJY5</accession>